<comment type="caution">
    <text evidence="1">The sequence shown here is derived from an EMBL/GenBank/DDBJ whole genome shotgun (WGS) entry which is preliminary data.</text>
</comment>
<reference evidence="1 2" key="1">
    <citation type="journal article" date="2016" name="Nat. Commun.">
        <title>Extremotolerant tardigrade genome and improved radiotolerance of human cultured cells by tardigrade-unique protein.</title>
        <authorList>
            <person name="Hashimoto T."/>
            <person name="Horikawa D.D."/>
            <person name="Saito Y."/>
            <person name="Kuwahara H."/>
            <person name="Kozuka-Hata H."/>
            <person name="Shin-I T."/>
            <person name="Minakuchi Y."/>
            <person name="Ohishi K."/>
            <person name="Motoyama A."/>
            <person name="Aizu T."/>
            <person name="Enomoto A."/>
            <person name="Kondo K."/>
            <person name="Tanaka S."/>
            <person name="Hara Y."/>
            <person name="Koshikawa S."/>
            <person name="Sagara H."/>
            <person name="Miura T."/>
            <person name="Yokobori S."/>
            <person name="Miyagawa K."/>
            <person name="Suzuki Y."/>
            <person name="Kubo T."/>
            <person name="Oyama M."/>
            <person name="Kohara Y."/>
            <person name="Fujiyama A."/>
            <person name="Arakawa K."/>
            <person name="Katayama T."/>
            <person name="Toyoda A."/>
            <person name="Kunieda T."/>
        </authorList>
    </citation>
    <scope>NUCLEOTIDE SEQUENCE [LARGE SCALE GENOMIC DNA]</scope>
    <source>
        <strain evidence="1 2">YOKOZUNA-1</strain>
    </source>
</reference>
<name>A0A1D1W0I9_RAMVA</name>
<dbReference type="AlphaFoldDB" id="A0A1D1W0I9"/>
<proteinExistence type="predicted"/>
<sequence>MSLVNEYEAAKVRNEKLQRIAKTLTDASECFHSAVQELHDVVVDTFIAGLDGRTDDTAKSWMDGFQESLEQTEIHLDDFCKGLKDHLVLPSKLTTPPSDASQLAEKEMDNSVIPLSLRSLHAMAKYLDGHHAGMAKCAAGVYSIPRGKHEVSEVVAFGCTSGSFCDTMSGTDTQTEKLCTGKNTPEIQSFG</sequence>
<organism evidence="1 2">
    <name type="scientific">Ramazzottius varieornatus</name>
    <name type="common">Water bear</name>
    <name type="synonym">Tardigrade</name>
    <dbReference type="NCBI Taxonomy" id="947166"/>
    <lineage>
        <taxon>Eukaryota</taxon>
        <taxon>Metazoa</taxon>
        <taxon>Ecdysozoa</taxon>
        <taxon>Tardigrada</taxon>
        <taxon>Eutardigrada</taxon>
        <taxon>Parachela</taxon>
        <taxon>Hypsibioidea</taxon>
        <taxon>Ramazzottiidae</taxon>
        <taxon>Ramazzottius</taxon>
    </lineage>
</organism>
<keyword evidence="2" id="KW-1185">Reference proteome</keyword>
<accession>A0A1D1W0I9</accession>
<dbReference type="Proteomes" id="UP000186922">
    <property type="component" value="Unassembled WGS sequence"/>
</dbReference>
<gene>
    <name evidence="1" type="primary">RvY_15728-1</name>
    <name evidence="1" type="synonym">RvY_15728.1</name>
    <name evidence="1" type="ORF">RvY_15728</name>
</gene>
<dbReference type="EMBL" id="BDGG01000012">
    <property type="protein sequence ID" value="GAV05628.1"/>
    <property type="molecule type" value="Genomic_DNA"/>
</dbReference>
<protein>
    <submittedName>
        <fullName evidence="1">Uncharacterized protein</fullName>
    </submittedName>
</protein>
<evidence type="ECO:0000313" key="2">
    <source>
        <dbReference type="Proteomes" id="UP000186922"/>
    </source>
</evidence>
<evidence type="ECO:0000313" key="1">
    <source>
        <dbReference type="EMBL" id="GAV05628.1"/>
    </source>
</evidence>